<protein>
    <submittedName>
        <fullName evidence="2">Uncharacterized protein</fullName>
    </submittedName>
</protein>
<feature type="region of interest" description="Disordered" evidence="1">
    <location>
        <begin position="1"/>
        <end position="56"/>
    </location>
</feature>
<evidence type="ECO:0000313" key="3">
    <source>
        <dbReference type="Proteomes" id="UP000738349"/>
    </source>
</evidence>
<dbReference type="Proteomes" id="UP000738349">
    <property type="component" value="Unassembled WGS sequence"/>
</dbReference>
<reference evidence="2" key="1">
    <citation type="journal article" date="2021" name="Nat. Commun.">
        <title>Genetic determinants of endophytism in the Arabidopsis root mycobiome.</title>
        <authorList>
            <person name="Mesny F."/>
            <person name="Miyauchi S."/>
            <person name="Thiergart T."/>
            <person name="Pickel B."/>
            <person name="Atanasova L."/>
            <person name="Karlsson M."/>
            <person name="Huettel B."/>
            <person name="Barry K.W."/>
            <person name="Haridas S."/>
            <person name="Chen C."/>
            <person name="Bauer D."/>
            <person name="Andreopoulos W."/>
            <person name="Pangilinan J."/>
            <person name="LaButti K."/>
            <person name="Riley R."/>
            <person name="Lipzen A."/>
            <person name="Clum A."/>
            <person name="Drula E."/>
            <person name="Henrissat B."/>
            <person name="Kohler A."/>
            <person name="Grigoriev I.V."/>
            <person name="Martin F.M."/>
            <person name="Hacquard S."/>
        </authorList>
    </citation>
    <scope>NUCLEOTIDE SEQUENCE</scope>
    <source>
        <strain evidence="2">MPI-CAGE-AT-0147</strain>
    </source>
</reference>
<proteinExistence type="predicted"/>
<evidence type="ECO:0000256" key="1">
    <source>
        <dbReference type="SAM" id="MobiDB-lite"/>
    </source>
</evidence>
<comment type="caution">
    <text evidence="2">The sequence shown here is derived from an EMBL/GenBank/DDBJ whole genome shotgun (WGS) entry which is preliminary data.</text>
</comment>
<accession>A0A9P9I9G1</accession>
<organism evidence="2 3">
    <name type="scientific">Dactylonectria macrodidyma</name>
    <dbReference type="NCBI Taxonomy" id="307937"/>
    <lineage>
        <taxon>Eukaryota</taxon>
        <taxon>Fungi</taxon>
        <taxon>Dikarya</taxon>
        <taxon>Ascomycota</taxon>
        <taxon>Pezizomycotina</taxon>
        <taxon>Sordariomycetes</taxon>
        <taxon>Hypocreomycetidae</taxon>
        <taxon>Hypocreales</taxon>
        <taxon>Nectriaceae</taxon>
        <taxon>Dactylonectria</taxon>
    </lineage>
</organism>
<evidence type="ECO:0000313" key="2">
    <source>
        <dbReference type="EMBL" id="KAH7111409.1"/>
    </source>
</evidence>
<dbReference type="EMBL" id="JAGMUV010000041">
    <property type="protein sequence ID" value="KAH7111409.1"/>
    <property type="molecule type" value="Genomic_DNA"/>
</dbReference>
<sequence length="209" mass="22273">MVMANGHAVRASGGLQSNSDKIVNNKGRVQSSTRKSASKITKKRAQKKKAPPIGSARDFPCRPCVTRATKNPGHECASQDNTGAACWDCAKNGHTCRPVPAGAVSAVRAFWELNRLIDDVNKDPDDAWHSAAQLAAQQLRACVAADRGPAAALAHAPALTRLGESAEPTLEERKVAALEAIAEAARLWTQLNKPNEEGAEVGEESDKEY</sequence>
<feature type="compositionally biased region" description="Basic residues" evidence="1">
    <location>
        <begin position="36"/>
        <end position="50"/>
    </location>
</feature>
<gene>
    <name evidence="2" type="ORF">EDB81DRAFT_849027</name>
</gene>
<keyword evidence="3" id="KW-1185">Reference proteome</keyword>
<name>A0A9P9I9G1_9HYPO</name>
<feature type="compositionally biased region" description="Polar residues" evidence="1">
    <location>
        <begin position="14"/>
        <end position="35"/>
    </location>
</feature>
<dbReference type="AlphaFoldDB" id="A0A9P9I9G1"/>
<dbReference type="OrthoDB" id="5093965at2759"/>